<reference evidence="6 7" key="1">
    <citation type="journal article" date="2017" name="Antonie Van Leeuwenhoek">
        <title>Rhizobium rhizosphaerae sp. nov., a novel species isolated from rice rhizosphere.</title>
        <authorList>
            <person name="Zhao J.J."/>
            <person name="Zhang J."/>
            <person name="Zhang R.J."/>
            <person name="Zhang C.W."/>
            <person name="Yin H.Q."/>
            <person name="Zhang X.X."/>
        </authorList>
    </citation>
    <scope>NUCLEOTIDE SEQUENCE [LARGE SCALE GENOMIC DNA]</scope>
    <source>
        <strain evidence="6 7">BSs20135</strain>
    </source>
</reference>
<dbReference type="OrthoDB" id="6503536at2"/>
<dbReference type="Gene3D" id="3.40.50.720">
    <property type="entry name" value="NAD(P)-binding Rossmann-like Domain"/>
    <property type="match status" value="1"/>
</dbReference>
<evidence type="ECO:0000256" key="4">
    <source>
        <dbReference type="RuleBase" id="RU000363"/>
    </source>
</evidence>
<comment type="caution">
    <text evidence="6">The sequence shown here is derived from an EMBL/GenBank/DDBJ whole genome shotgun (WGS) entry which is preliminary data.</text>
</comment>
<dbReference type="FunFam" id="3.40.50.720:FF:000084">
    <property type="entry name" value="Short-chain dehydrogenase reductase"/>
    <property type="match status" value="1"/>
</dbReference>
<dbReference type="CDD" id="cd05233">
    <property type="entry name" value="SDR_c"/>
    <property type="match status" value="1"/>
</dbReference>
<dbReference type="PRINTS" id="PR00080">
    <property type="entry name" value="SDRFAMILY"/>
</dbReference>
<dbReference type="Pfam" id="PF00106">
    <property type="entry name" value="adh_short"/>
    <property type="match status" value="1"/>
</dbReference>
<keyword evidence="7" id="KW-1185">Reference proteome</keyword>
<dbReference type="PANTHER" id="PTHR43391:SF14">
    <property type="entry name" value="DEHYDROGENASE_REDUCTASE SDR FAMILY PROTEIN 7-LIKE"/>
    <property type="match status" value="1"/>
</dbReference>
<dbReference type="Proteomes" id="UP000006327">
    <property type="component" value="Unassembled WGS sequence"/>
</dbReference>
<keyword evidence="3" id="KW-0560">Oxidoreductase</keyword>
<organism evidence="6 7">
    <name type="scientific">Paraglaciecola arctica BSs20135</name>
    <dbReference type="NCBI Taxonomy" id="493475"/>
    <lineage>
        <taxon>Bacteria</taxon>
        <taxon>Pseudomonadati</taxon>
        <taxon>Pseudomonadota</taxon>
        <taxon>Gammaproteobacteria</taxon>
        <taxon>Alteromonadales</taxon>
        <taxon>Alteromonadaceae</taxon>
        <taxon>Paraglaciecola</taxon>
    </lineage>
</organism>
<evidence type="ECO:0000259" key="5">
    <source>
        <dbReference type="SMART" id="SM00822"/>
    </source>
</evidence>
<gene>
    <name evidence="6" type="primary">butA</name>
    <name evidence="6" type="ORF">GARC_4510</name>
</gene>
<dbReference type="InterPro" id="IPR036291">
    <property type="entry name" value="NAD(P)-bd_dom_sf"/>
</dbReference>
<evidence type="ECO:0000313" key="6">
    <source>
        <dbReference type="EMBL" id="GAC21452.1"/>
    </source>
</evidence>
<dbReference type="InterPro" id="IPR057326">
    <property type="entry name" value="KR_dom"/>
</dbReference>
<dbReference type="PROSITE" id="PS00061">
    <property type="entry name" value="ADH_SHORT"/>
    <property type="match status" value="1"/>
</dbReference>
<dbReference type="GO" id="GO:0016491">
    <property type="term" value="F:oxidoreductase activity"/>
    <property type="evidence" value="ECO:0007669"/>
    <property type="project" value="UniProtKB-KW"/>
</dbReference>
<dbReference type="PRINTS" id="PR00081">
    <property type="entry name" value="GDHRDH"/>
</dbReference>
<dbReference type="EMBL" id="BAEO01000062">
    <property type="protein sequence ID" value="GAC21452.1"/>
    <property type="molecule type" value="Genomic_DNA"/>
</dbReference>
<dbReference type="InterPro" id="IPR020904">
    <property type="entry name" value="Sc_DH/Rdtase_CS"/>
</dbReference>
<dbReference type="InterPro" id="IPR002347">
    <property type="entry name" value="SDR_fam"/>
</dbReference>
<evidence type="ECO:0000256" key="3">
    <source>
        <dbReference type="ARBA" id="ARBA00023002"/>
    </source>
</evidence>
<comment type="similarity">
    <text evidence="1 4">Belongs to the short-chain dehydrogenases/reductases (SDR) family.</text>
</comment>
<dbReference type="SUPFAM" id="SSF51735">
    <property type="entry name" value="NAD(P)-binding Rossmann-fold domains"/>
    <property type="match status" value="1"/>
</dbReference>
<dbReference type="RefSeq" id="WP_007624424.1">
    <property type="nucleotide sequence ID" value="NZ_BAEO01000062.1"/>
</dbReference>
<protein>
    <submittedName>
        <fullName evidence="6">Diacetyl reductase [(S)-acetoin forming]</fullName>
    </submittedName>
</protein>
<dbReference type="eggNOG" id="COG1028">
    <property type="taxonomic scope" value="Bacteria"/>
</dbReference>
<dbReference type="STRING" id="493475.GARC_4510"/>
<evidence type="ECO:0000313" key="7">
    <source>
        <dbReference type="Proteomes" id="UP000006327"/>
    </source>
</evidence>
<sequence>MSNEFAGKTAIISGGAGGIGFALAEEFGQLGMNIVIADIDQSQLAEAEQKLQDANVQVLACPLDVTNFQQWQDTVAATQAKFGDIHMLVNNAGVGGVPGSIEDTKLETWKWVMDVNVMGVVNGTQAVGPSMKRHGQGGWIINVASMAGMNGVPYSGAYAASKAAVVSMSESWAAELKKYNIAVSALCPAFVQTRIHESLRNLQPEYKEVKEQGTGGKRSANGVNKAKDLVESGIPTSVLAKRVVEALQSGQAYIFTHPNFRAPIAYRSSLLDAAFADAENSPIVSHLKDDEIKML</sequence>
<name>K6YTG9_9ALTE</name>
<dbReference type="SMART" id="SM00822">
    <property type="entry name" value="PKS_KR"/>
    <property type="match status" value="1"/>
</dbReference>
<keyword evidence="2" id="KW-0521">NADP</keyword>
<accession>K6YTG9</accession>
<evidence type="ECO:0000256" key="2">
    <source>
        <dbReference type="ARBA" id="ARBA00022857"/>
    </source>
</evidence>
<proteinExistence type="inferred from homology"/>
<feature type="domain" description="Ketoreductase" evidence="5">
    <location>
        <begin position="8"/>
        <end position="189"/>
    </location>
</feature>
<evidence type="ECO:0000256" key="1">
    <source>
        <dbReference type="ARBA" id="ARBA00006484"/>
    </source>
</evidence>
<dbReference type="PANTHER" id="PTHR43391">
    <property type="entry name" value="RETINOL DEHYDROGENASE-RELATED"/>
    <property type="match status" value="1"/>
</dbReference>
<dbReference type="AlphaFoldDB" id="K6YTG9"/>